<dbReference type="InterPro" id="IPR040704">
    <property type="entry name" value="HEPN_AbiU2"/>
</dbReference>
<protein>
    <recommendedName>
        <fullName evidence="1">HEPN AbiU2-like domain-containing protein</fullName>
    </recommendedName>
</protein>
<dbReference type="EMBL" id="JAAQYK010000006">
    <property type="protein sequence ID" value="NNA46162.1"/>
    <property type="molecule type" value="Genomic_DNA"/>
</dbReference>
<gene>
    <name evidence="2" type="ORF">HBO18_18765</name>
</gene>
<dbReference type="Pfam" id="PF18734">
    <property type="entry name" value="HEPN_AbiU2"/>
    <property type="match status" value="1"/>
</dbReference>
<name>A0A7Y1PZT6_9PSED</name>
<feature type="domain" description="HEPN AbiU2-like" evidence="1">
    <location>
        <begin position="30"/>
        <end position="184"/>
    </location>
</feature>
<reference evidence="2 3" key="1">
    <citation type="journal article" date="2020" name="Front. Microbiol.">
        <title>Genetic Organization of the aprX-lipA2 Operon Affects the Proteolytic Potential of Pseudomonas Species in Milk.</title>
        <authorList>
            <person name="Maier C."/>
            <person name="Huptas C."/>
            <person name="von Neubeck M."/>
            <person name="Scherer S."/>
            <person name="Wenning M."/>
            <person name="Lucking G."/>
        </authorList>
    </citation>
    <scope>NUCLEOTIDE SEQUENCE [LARGE SCALE GENOMIC DNA]</scope>
    <source>
        <strain evidence="2 3">WS 4997</strain>
    </source>
</reference>
<comment type="caution">
    <text evidence="2">The sequence shown here is derived from an EMBL/GenBank/DDBJ whole genome shotgun (WGS) entry which is preliminary data.</text>
</comment>
<evidence type="ECO:0000313" key="2">
    <source>
        <dbReference type="EMBL" id="NNA46162.1"/>
    </source>
</evidence>
<evidence type="ECO:0000259" key="1">
    <source>
        <dbReference type="Pfam" id="PF18734"/>
    </source>
</evidence>
<accession>A0A7Y1PZT6</accession>
<evidence type="ECO:0000313" key="3">
    <source>
        <dbReference type="Proteomes" id="UP000583279"/>
    </source>
</evidence>
<dbReference type="AlphaFoldDB" id="A0A7Y1PZT6"/>
<organism evidence="2 3">
    <name type="scientific">Pseudomonas lactis</name>
    <dbReference type="NCBI Taxonomy" id="1615674"/>
    <lineage>
        <taxon>Bacteria</taxon>
        <taxon>Pseudomonadati</taxon>
        <taxon>Pseudomonadota</taxon>
        <taxon>Gammaproteobacteria</taxon>
        <taxon>Pseudomonadales</taxon>
        <taxon>Pseudomonadaceae</taxon>
        <taxon>Pseudomonas</taxon>
    </lineage>
</organism>
<dbReference type="Proteomes" id="UP000583279">
    <property type="component" value="Unassembled WGS sequence"/>
</dbReference>
<proteinExistence type="predicted"/>
<sequence length="201" mass="22893">MTTRSSEEVLEYYMDSMGEVLGTAFWHLNQKILEVHLVWEQYKQLYGESEETVRTLNETAGLFFMVVQDSLWDSVILGICRLTDPAQMSGRQNLSIRALPALIANEGLRREVAGLCEEALFKAQFARDHRNKRIAHQDKNHLYDREAQPLGGVSRKLIKEMLGAITAVMNAINLHYCDTTMFYDDISSGGDAAWLVYKLKS</sequence>